<dbReference type="AlphaFoldDB" id="A0A1R2D4Q9"/>
<keyword evidence="3" id="KW-1185">Reference proteome</keyword>
<evidence type="ECO:0000313" key="2">
    <source>
        <dbReference type="EMBL" id="OMJ96211.1"/>
    </source>
</evidence>
<dbReference type="EMBL" id="MPUH01000002">
    <property type="protein sequence ID" value="OMJ96211.1"/>
    <property type="molecule type" value="Genomic_DNA"/>
</dbReference>
<sequence length="182" mass="21148">MLSPDLYDQNFEDFLKSLNHPRNKKVKPNRISQRIGTLSSPKKQQLVDTEDNIGPGRYDPQDNYLSTKSKTPTIKIGKSLRFEYSQSHSRKLVKSPCDSSVSSMSKTLLLSESCNSPSYSFKRTGHNLKLVENPNFPGVGKYCLLRENKHKAFSFSRSKRYFDWRKDMRNLPKLVEFDRKYS</sequence>
<comment type="caution">
    <text evidence="2">The sequence shown here is derived from an EMBL/GenBank/DDBJ whole genome shotgun (WGS) entry which is preliminary data.</text>
</comment>
<reference evidence="2 3" key="1">
    <citation type="submission" date="2016-11" db="EMBL/GenBank/DDBJ databases">
        <title>The macronuclear genome of Stentor coeruleus: a giant cell with tiny introns.</title>
        <authorList>
            <person name="Slabodnick M."/>
            <person name="Ruby J.G."/>
            <person name="Reiff S.B."/>
            <person name="Swart E.C."/>
            <person name="Gosai S."/>
            <person name="Prabakaran S."/>
            <person name="Witkowska E."/>
            <person name="Larue G.E."/>
            <person name="Fisher S."/>
            <person name="Freeman R.M."/>
            <person name="Gunawardena J."/>
            <person name="Chu W."/>
            <person name="Stover N.A."/>
            <person name="Gregory B.D."/>
            <person name="Nowacki M."/>
            <person name="Derisi J."/>
            <person name="Roy S.W."/>
            <person name="Marshall W.F."/>
            <person name="Sood P."/>
        </authorList>
    </citation>
    <scope>NUCLEOTIDE SEQUENCE [LARGE SCALE GENOMIC DNA]</scope>
    <source>
        <strain evidence="2">WM001</strain>
    </source>
</reference>
<dbReference type="Pfam" id="PF07004">
    <property type="entry name" value="SHIPPO-rpt"/>
    <property type="match status" value="1"/>
</dbReference>
<gene>
    <name evidence="2" type="ORF">SteCoe_169</name>
</gene>
<accession>A0A1R2D4Q9</accession>
<dbReference type="Proteomes" id="UP000187209">
    <property type="component" value="Unassembled WGS sequence"/>
</dbReference>
<name>A0A1R2D4Q9_9CILI</name>
<evidence type="ECO:0000256" key="1">
    <source>
        <dbReference type="SAM" id="MobiDB-lite"/>
    </source>
</evidence>
<feature type="compositionally biased region" description="Polar residues" evidence="1">
    <location>
        <begin position="37"/>
        <end position="47"/>
    </location>
</feature>
<dbReference type="InterPro" id="IPR010736">
    <property type="entry name" value="SHIPPO-rpt"/>
</dbReference>
<proteinExistence type="predicted"/>
<feature type="region of interest" description="Disordered" evidence="1">
    <location>
        <begin position="37"/>
        <end position="61"/>
    </location>
</feature>
<organism evidence="2 3">
    <name type="scientific">Stentor coeruleus</name>
    <dbReference type="NCBI Taxonomy" id="5963"/>
    <lineage>
        <taxon>Eukaryota</taxon>
        <taxon>Sar</taxon>
        <taxon>Alveolata</taxon>
        <taxon>Ciliophora</taxon>
        <taxon>Postciliodesmatophora</taxon>
        <taxon>Heterotrichea</taxon>
        <taxon>Heterotrichida</taxon>
        <taxon>Stentoridae</taxon>
        <taxon>Stentor</taxon>
    </lineage>
</organism>
<protein>
    <submittedName>
        <fullName evidence="2">Uncharacterized protein</fullName>
    </submittedName>
</protein>
<evidence type="ECO:0000313" key="3">
    <source>
        <dbReference type="Proteomes" id="UP000187209"/>
    </source>
</evidence>